<name>A0A5C7EFP5_9PROT</name>
<evidence type="ECO:0000313" key="2">
    <source>
        <dbReference type="Proteomes" id="UP000321201"/>
    </source>
</evidence>
<dbReference type="InParanoid" id="A0A5C7EFP5"/>
<comment type="caution">
    <text evidence="1">The sequence shown here is derived from an EMBL/GenBank/DDBJ whole genome shotgun (WGS) entry which is preliminary data.</text>
</comment>
<evidence type="ECO:0000313" key="1">
    <source>
        <dbReference type="EMBL" id="TXF11053.1"/>
    </source>
</evidence>
<organism evidence="1 2">
    <name type="scientific">Pelomicrobium methylotrophicum</name>
    <dbReference type="NCBI Taxonomy" id="2602750"/>
    <lineage>
        <taxon>Bacteria</taxon>
        <taxon>Pseudomonadati</taxon>
        <taxon>Pseudomonadota</taxon>
        <taxon>Hydrogenophilia</taxon>
        <taxon>Hydrogenophilia incertae sedis</taxon>
        <taxon>Pelomicrobium</taxon>
    </lineage>
</organism>
<gene>
    <name evidence="1" type="ORF">FR698_12000</name>
</gene>
<dbReference type="Proteomes" id="UP000321201">
    <property type="component" value="Unassembled WGS sequence"/>
</dbReference>
<accession>A0A5C7EFP5</accession>
<dbReference type="OrthoDB" id="5288800at2"/>
<keyword evidence="2" id="KW-1185">Reference proteome</keyword>
<reference evidence="1 2" key="1">
    <citation type="submission" date="2019-08" db="EMBL/GenBank/DDBJ databases">
        <title>Pelomicrobium methylotrophicum gen. nov., sp. nov. a moderately thermophilic, facultatively anaerobic, lithoautotrophic and methylotrophic bacterium isolated from a terrestrial mud volcano.</title>
        <authorList>
            <person name="Slobodkina G.B."/>
            <person name="Merkel A.Y."/>
            <person name="Slobodkin A.I."/>
        </authorList>
    </citation>
    <scope>NUCLEOTIDE SEQUENCE [LARGE SCALE GENOMIC DNA]</scope>
    <source>
        <strain evidence="1 2">SM250</strain>
    </source>
</reference>
<protein>
    <submittedName>
        <fullName evidence="1">Transporter substrate-binding protein</fullName>
    </submittedName>
</protein>
<sequence>MSVPAPQTRSRTAFSRNIGVAEKDIAEIYIPSVTTITRPSSAISKKFAGSGKAAVISIMNCHSNVPFYKELSNQRFRANDTSVIGFSVGEQKLSDIGTKPLAGHLAA</sequence>
<dbReference type="Pfam" id="PF13433">
    <property type="entry name" value="Peripla_BP_5"/>
    <property type="match status" value="1"/>
</dbReference>
<dbReference type="PANTHER" id="PTHR47628:SF1">
    <property type="entry name" value="ALIPHATIC AMIDASE EXPRESSION-REGULATING PROTEIN"/>
    <property type="match status" value="1"/>
</dbReference>
<dbReference type="PANTHER" id="PTHR47628">
    <property type="match status" value="1"/>
</dbReference>
<dbReference type="EMBL" id="VPFL01000017">
    <property type="protein sequence ID" value="TXF11053.1"/>
    <property type="molecule type" value="Genomic_DNA"/>
</dbReference>
<dbReference type="Gene3D" id="3.40.50.2300">
    <property type="match status" value="1"/>
</dbReference>
<dbReference type="AlphaFoldDB" id="A0A5C7EFP5"/>
<proteinExistence type="predicted"/>